<dbReference type="Gene3D" id="3.30.420.10">
    <property type="entry name" value="Ribonuclease H-like superfamily/Ribonuclease H"/>
    <property type="match status" value="1"/>
</dbReference>
<keyword evidence="4" id="KW-1185">Reference proteome</keyword>
<dbReference type="InterPro" id="IPR001584">
    <property type="entry name" value="Integrase_cat-core"/>
</dbReference>
<dbReference type="RefSeq" id="WP_341371999.1">
    <property type="nucleotide sequence ID" value="NZ_JBBPCO010000026.1"/>
</dbReference>
<evidence type="ECO:0000259" key="2">
    <source>
        <dbReference type="PROSITE" id="PS50994"/>
    </source>
</evidence>
<dbReference type="InterPro" id="IPR012337">
    <property type="entry name" value="RNaseH-like_sf"/>
</dbReference>
<feature type="region of interest" description="Disordered" evidence="1">
    <location>
        <begin position="349"/>
        <end position="371"/>
    </location>
</feature>
<dbReference type="InterPro" id="IPR009057">
    <property type="entry name" value="Homeodomain-like_sf"/>
</dbReference>
<reference evidence="3 4" key="1">
    <citation type="submission" date="2024-04" db="EMBL/GenBank/DDBJ databases">
        <authorList>
            <person name="Abashina T."/>
            <person name="Shaikin A."/>
        </authorList>
    </citation>
    <scope>NUCLEOTIDE SEQUENCE [LARGE SCALE GENOMIC DNA]</scope>
    <source>
        <strain evidence="3 4">AAFK</strain>
    </source>
</reference>
<dbReference type="InterPro" id="IPR036397">
    <property type="entry name" value="RNaseH_sf"/>
</dbReference>
<dbReference type="PANTHER" id="PTHR47515">
    <property type="entry name" value="LOW CALCIUM RESPONSE LOCUS PROTEIN T"/>
    <property type="match status" value="1"/>
</dbReference>
<proteinExistence type="predicted"/>
<evidence type="ECO:0000313" key="3">
    <source>
        <dbReference type="EMBL" id="MEK8090944.1"/>
    </source>
</evidence>
<evidence type="ECO:0000256" key="1">
    <source>
        <dbReference type="SAM" id="MobiDB-lite"/>
    </source>
</evidence>
<dbReference type="Proteomes" id="UP001446205">
    <property type="component" value="Unassembled WGS sequence"/>
</dbReference>
<dbReference type="PROSITE" id="PS50994">
    <property type="entry name" value="INTEGRASE"/>
    <property type="match status" value="1"/>
</dbReference>
<feature type="compositionally biased region" description="Polar residues" evidence="1">
    <location>
        <begin position="357"/>
        <end position="371"/>
    </location>
</feature>
<feature type="domain" description="Integrase catalytic" evidence="2">
    <location>
        <begin position="201"/>
        <end position="362"/>
    </location>
</feature>
<dbReference type="InterPro" id="IPR048020">
    <property type="entry name" value="Transpos_IS3"/>
</dbReference>
<dbReference type="SUPFAM" id="SSF53098">
    <property type="entry name" value="Ribonuclease H-like"/>
    <property type="match status" value="1"/>
</dbReference>
<protein>
    <submittedName>
        <fullName evidence="3">IS3 family transposase</fullName>
    </submittedName>
</protein>
<accession>A0ABU9DC14</accession>
<dbReference type="NCBIfam" id="NF033516">
    <property type="entry name" value="transpos_IS3"/>
    <property type="match status" value="1"/>
</dbReference>
<organism evidence="3 4">
    <name type="scientific">Thermithiobacillus plumbiphilus</name>
    <dbReference type="NCBI Taxonomy" id="1729899"/>
    <lineage>
        <taxon>Bacteria</taxon>
        <taxon>Pseudomonadati</taxon>
        <taxon>Pseudomonadota</taxon>
        <taxon>Acidithiobacillia</taxon>
        <taxon>Acidithiobacillales</taxon>
        <taxon>Thermithiobacillaceae</taxon>
        <taxon>Thermithiobacillus</taxon>
    </lineage>
</organism>
<evidence type="ECO:0000313" key="4">
    <source>
        <dbReference type="Proteomes" id="UP001446205"/>
    </source>
</evidence>
<dbReference type="Pfam" id="PF01527">
    <property type="entry name" value="HTH_Tnp_1"/>
    <property type="match status" value="1"/>
</dbReference>
<comment type="caution">
    <text evidence="3">The sequence shown here is derived from an EMBL/GenBank/DDBJ whole genome shotgun (WGS) entry which is preliminary data.</text>
</comment>
<dbReference type="InterPro" id="IPR002514">
    <property type="entry name" value="Transposase_8"/>
</dbReference>
<gene>
    <name evidence="3" type="ORF">WOB96_14415</name>
</gene>
<dbReference type="Pfam" id="PF13683">
    <property type="entry name" value="rve_3"/>
    <property type="match status" value="1"/>
</dbReference>
<dbReference type="SUPFAM" id="SSF46689">
    <property type="entry name" value="Homeodomain-like"/>
    <property type="match status" value="1"/>
</dbReference>
<sequence>MKKSRFTETQIVSILKEADAGRSIKEVCRQHGISDATYYKWKSRYGGMEASDLKRVKDLEAENARLKRLFADMALENAAMKDLIGKKTLTPDGRRDAARYLVTAHRISVVRACRCVSLSRSAYYEEPVNWIVRDAGIVAALARLIEERASRGFWKCYQRLRLEGFTWNHKRVYRVYCMMKLNLRRKAKQRLPKRERVPLYVPRRPDSVWSADFVADALLCGKRLRLFNVVDDFNREAVHIEVDTSITSERLVRVFEQLRKERGLPQVLRTDNGPEFLGEAFIHWARQAGMAIQYIQPGKPNQNAFIERFNRTLRDELLNAHLFARLDDVREAVYWWMIEYNEERPHDSLGGIPPLQYRSQNAENSTYELPT</sequence>
<name>A0ABU9DC14_9PROT</name>
<dbReference type="EMBL" id="JBBPCO010000026">
    <property type="protein sequence ID" value="MEK8090944.1"/>
    <property type="molecule type" value="Genomic_DNA"/>
</dbReference>
<dbReference type="PANTHER" id="PTHR47515:SF2">
    <property type="entry name" value="INTEGRASE CORE DOMAIN PROTEIN"/>
    <property type="match status" value="1"/>
</dbReference>